<keyword evidence="2" id="KW-1185">Reference proteome</keyword>
<dbReference type="AlphaFoldDB" id="A0A0D9Y0P4"/>
<dbReference type="Gramene" id="LPERR12G13810.1">
    <property type="protein sequence ID" value="LPERR12G13810.1"/>
    <property type="gene ID" value="LPERR12G13810"/>
</dbReference>
<name>A0A0D9Y0P4_9ORYZ</name>
<dbReference type="EnsemblPlants" id="LPERR12G13810.1">
    <property type="protein sequence ID" value="LPERR12G13810.1"/>
    <property type="gene ID" value="LPERR12G13810"/>
</dbReference>
<reference evidence="1 2" key="1">
    <citation type="submission" date="2012-08" db="EMBL/GenBank/DDBJ databases">
        <title>Oryza genome evolution.</title>
        <authorList>
            <person name="Wing R.A."/>
        </authorList>
    </citation>
    <scope>NUCLEOTIDE SEQUENCE</scope>
</reference>
<reference evidence="1" key="3">
    <citation type="submission" date="2015-04" db="UniProtKB">
        <authorList>
            <consortium name="EnsemblPlants"/>
        </authorList>
    </citation>
    <scope>IDENTIFICATION</scope>
</reference>
<sequence length="114" mass="12116">MPMTSGLAWGEGIHSSLTLSPFNPSMWLDMEHVGCRTSSLVGRPAVWRWSSGCALKVAGAGGESPVFGPATTTPADATLLLGRENLALDFRDEQRGTIGVVFFMEALCGSFIIL</sequence>
<dbReference type="Proteomes" id="UP000032180">
    <property type="component" value="Chromosome 12"/>
</dbReference>
<organism evidence="1 2">
    <name type="scientific">Leersia perrieri</name>
    <dbReference type="NCBI Taxonomy" id="77586"/>
    <lineage>
        <taxon>Eukaryota</taxon>
        <taxon>Viridiplantae</taxon>
        <taxon>Streptophyta</taxon>
        <taxon>Embryophyta</taxon>
        <taxon>Tracheophyta</taxon>
        <taxon>Spermatophyta</taxon>
        <taxon>Magnoliopsida</taxon>
        <taxon>Liliopsida</taxon>
        <taxon>Poales</taxon>
        <taxon>Poaceae</taxon>
        <taxon>BOP clade</taxon>
        <taxon>Oryzoideae</taxon>
        <taxon>Oryzeae</taxon>
        <taxon>Oryzinae</taxon>
        <taxon>Leersia</taxon>
    </lineage>
</organism>
<evidence type="ECO:0000313" key="1">
    <source>
        <dbReference type="EnsemblPlants" id="LPERR12G13810.1"/>
    </source>
</evidence>
<proteinExistence type="predicted"/>
<protein>
    <submittedName>
        <fullName evidence="1">Uncharacterized protein</fullName>
    </submittedName>
</protein>
<accession>A0A0D9Y0P4</accession>
<evidence type="ECO:0000313" key="2">
    <source>
        <dbReference type="Proteomes" id="UP000032180"/>
    </source>
</evidence>
<reference evidence="2" key="2">
    <citation type="submission" date="2013-12" db="EMBL/GenBank/DDBJ databases">
        <authorList>
            <person name="Yu Y."/>
            <person name="Lee S."/>
            <person name="de Baynast K."/>
            <person name="Wissotski M."/>
            <person name="Liu L."/>
            <person name="Talag J."/>
            <person name="Goicoechea J."/>
            <person name="Angelova A."/>
            <person name="Jetty R."/>
            <person name="Kudrna D."/>
            <person name="Golser W."/>
            <person name="Rivera L."/>
            <person name="Zhang J."/>
            <person name="Wing R."/>
        </authorList>
    </citation>
    <scope>NUCLEOTIDE SEQUENCE</scope>
</reference>
<dbReference type="HOGENOM" id="CLU_2124643_0_0_1"/>